<sequence>MATARLTAVLCCLSFFIRYVFGMGMDFQTANRGAFALLLTAVVLSVCWGAGAVLVPYAPPAKPGVEIPAAAADAPPAPPSAVPVASAAPNVAHGEELAQQSCAMCHTMAADAPDTVGPNLFHVFGRKIAGKEGYSYSPALSGHGGQWDDVTLNAWLTNPAAFAAGTRMSFPGIRDDKDRADVVAWLKTLR</sequence>
<comment type="caution">
    <text evidence="9">The sequence shown here is derived from an EMBL/GenBank/DDBJ whole genome shotgun (WGS) entry which is preliminary data.</text>
</comment>
<dbReference type="Gene3D" id="1.10.760.10">
    <property type="entry name" value="Cytochrome c-like domain"/>
    <property type="match status" value="1"/>
</dbReference>
<organism evidence="9 10">
    <name type="scientific">Acetobacter oeni</name>
    <dbReference type="NCBI Taxonomy" id="304077"/>
    <lineage>
        <taxon>Bacteria</taxon>
        <taxon>Pseudomonadati</taxon>
        <taxon>Pseudomonadota</taxon>
        <taxon>Alphaproteobacteria</taxon>
        <taxon>Acetobacterales</taxon>
        <taxon>Acetobacteraceae</taxon>
        <taxon>Acetobacter</taxon>
    </lineage>
</organism>
<dbReference type="PANTHER" id="PTHR11961">
    <property type="entry name" value="CYTOCHROME C"/>
    <property type="match status" value="1"/>
</dbReference>
<keyword evidence="4" id="KW-0249">Electron transport</keyword>
<dbReference type="Proteomes" id="UP000321746">
    <property type="component" value="Unassembled WGS sequence"/>
</dbReference>
<evidence type="ECO:0000259" key="8">
    <source>
        <dbReference type="PROSITE" id="PS51007"/>
    </source>
</evidence>
<dbReference type="PRINTS" id="PR00604">
    <property type="entry name" value="CYTCHRMECIAB"/>
</dbReference>
<evidence type="ECO:0000256" key="1">
    <source>
        <dbReference type="ARBA" id="ARBA00022448"/>
    </source>
</evidence>
<dbReference type="GO" id="GO:0046872">
    <property type="term" value="F:metal ion binding"/>
    <property type="evidence" value="ECO:0007669"/>
    <property type="project" value="UniProtKB-KW"/>
</dbReference>
<keyword evidence="7" id="KW-0472">Membrane</keyword>
<dbReference type="EMBL" id="BJYG01000039">
    <property type="protein sequence ID" value="GEN64333.1"/>
    <property type="molecule type" value="Genomic_DNA"/>
</dbReference>
<reference evidence="9 10" key="1">
    <citation type="submission" date="2019-07" db="EMBL/GenBank/DDBJ databases">
        <title>Whole genome shotgun sequence of Acetobacter oeni NBRC 105207.</title>
        <authorList>
            <person name="Hosoyama A."/>
            <person name="Uohara A."/>
            <person name="Ohji S."/>
            <person name="Ichikawa N."/>
        </authorList>
    </citation>
    <scope>NUCLEOTIDE SEQUENCE [LARGE SCALE GENOMIC DNA]</scope>
    <source>
        <strain evidence="9 10">NBRC 105207</strain>
    </source>
</reference>
<dbReference type="InterPro" id="IPR002327">
    <property type="entry name" value="Cyt_c_1A/1B"/>
</dbReference>
<accession>A0A511XN13</accession>
<evidence type="ECO:0000256" key="3">
    <source>
        <dbReference type="ARBA" id="ARBA00022723"/>
    </source>
</evidence>
<dbReference type="PROSITE" id="PS51007">
    <property type="entry name" value="CYTC"/>
    <property type="match status" value="1"/>
</dbReference>
<evidence type="ECO:0000256" key="4">
    <source>
        <dbReference type="ARBA" id="ARBA00022982"/>
    </source>
</evidence>
<evidence type="ECO:0000256" key="7">
    <source>
        <dbReference type="SAM" id="Phobius"/>
    </source>
</evidence>
<evidence type="ECO:0000256" key="5">
    <source>
        <dbReference type="ARBA" id="ARBA00023004"/>
    </source>
</evidence>
<dbReference type="SUPFAM" id="SSF46626">
    <property type="entry name" value="Cytochrome c"/>
    <property type="match status" value="1"/>
</dbReference>
<dbReference type="GO" id="GO:0020037">
    <property type="term" value="F:heme binding"/>
    <property type="evidence" value="ECO:0007669"/>
    <property type="project" value="InterPro"/>
</dbReference>
<keyword evidence="2 6" id="KW-0349">Heme</keyword>
<keyword evidence="3 6" id="KW-0479">Metal-binding</keyword>
<keyword evidence="7" id="KW-0812">Transmembrane</keyword>
<evidence type="ECO:0000256" key="2">
    <source>
        <dbReference type="ARBA" id="ARBA00022617"/>
    </source>
</evidence>
<dbReference type="AlphaFoldDB" id="A0A511XN13"/>
<dbReference type="InterPro" id="IPR009056">
    <property type="entry name" value="Cyt_c-like_dom"/>
</dbReference>
<feature type="domain" description="Cytochrome c" evidence="8">
    <location>
        <begin position="89"/>
        <end position="190"/>
    </location>
</feature>
<protein>
    <submittedName>
        <fullName evidence="9">Cytochrome c family protein</fullName>
    </submittedName>
</protein>
<evidence type="ECO:0000313" key="10">
    <source>
        <dbReference type="Proteomes" id="UP000321746"/>
    </source>
</evidence>
<keyword evidence="1" id="KW-0813">Transport</keyword>
<proteinExistence type="predicted"/>
<dbReference type="GO" id="GO:0009055">
    <property type="term" value="F:electron transfer activity"/>
    <property type="evidence" value="ECO:0007669"/>
    <property type="project" value="InterPro"/>
</dbReference>
<gene>
    <name evidence="9" type="primary">cycM</name>
    <name evidence="9" type="ORF">AOE01nite_25570</name>
</gene>
<keyword evidence="5 6" id="KW-0408">Iron</keyword>
<dbReference type="Pfam" id="PF00034">
    <property type="entry name" value="Cytochrom_C"/>
    <property type="match status" value="1"/>
</dbReference>
<keyword evidence="7" id="KW-1133">Transmembrane helix</keyword>
<keyword evidence="10" id="KW-1185">Reference proteome</keyword>
<evidence type="ECO:0000313" key="9">
    <source>
        <dbReference type="EMBL" id="GEN64333.1"/>
    </source>
</evidence>
<dbReference type="InterPro" id="IPR036909">
    <property type="entry name" value="Cyt_c-like_dom_sf"/>
</dbReference>
<evidence type="ECO:0000256" key="6">
    <source>
        <dbReference type="PROSITE-ProRule" id="PRU00433"/>
    </source>
</evidence>
<name>A0A511XN13_9PROT</name>
<feature type="transmembrane region" description="Helical" evidence="7">
    <location>
        <begin position="32"/>
        <end position="55"/>
    </location>
</feature>